<feature type="transmembrane region" description="Helical" evidence="8">
    <location>
        <begin position="254"/>
        <end position="271"/>
    </location>
</feature>
<comment type="similarity">
    <text evidence="2">Belongs to the major facilitator superfamily.</text>
</comment>
<reference evidence="11" key="1">
    <citation type="submission" date="2011-02" db="EMBL/GenBank/DDBJ databases">
        <title>The complete genome of Planctomyces brasiliensis DSM 5305.</title>
        <authorList>
            <person name="Lucas S."/>
            <person name="Copeland A."/>
            <person name="Lapidus A."/>
            <person name="Bruce D."/>
            <person name="Goodwin L."/>
            <person name="Pitluck S."/>
            <person name="Kyrpides N."/>
            <person name="Mavromatis K."/>
            <person name="Pagani I."/>
            <person name="Ivanova N."/>
            <person name="Ovchinnikova G."/>
            <person name="Lu M."/>
            <person name="Detter J.C."/>
            <person name="Han C."/>
            <person name="Land M."/>
            <person name="Hauser L."/>
            <person name="Markowitz V."/>
            <person name="Cheng J.-F."/>
            <person name="Hugenholtz P."/>
            <person name="Woyke T."/>
            <person name="Wu D."/>
            <person name="Tindall B."/>
            <person name="Pomrenke H.G."/>
            <person name="Brambilla E."/>
            <person name="Klenk H.-P."/>
            <person name="Eisen J.A."/>
        </authorList>
    </citation>
    <scope>NUCLEOTIDE SEQUENCE [LARGE SCALE GENOMIC DNA]</scope>
    <source>
        <strain evidence="11">ATCC 49424 / DSM 5305 / JCM 21570 / NBRC 103401 / IFAM 1448</strain>
    </source>
</reference>
<dbReference type="SUPFAM" id="SSF103473">
    <property type="entry name" value="MFS general substrate transporter"/>
    <property type="match status" value="1"/>
</dbReference>
<feature type="transmembrane region" description="Helical" evidence="8">
    <location>
        <begin position="400"/>
        <end position="426"/>
    </location>
</feature>
<keyword evidence="11" id="KW-1185">Reference proteome</keyword>
<feature type="domain" description="Major facilitator superfamily (MFS) profile" evidence="9">
    <location>
        <begin position="16"/>
        <end position="462"/>
    </location>
</feature>
<dbReference type="EMBL" id="CP002546">
    <property type="protein sequence ID" value="ADY61914.1"/>
    <property type="molecule type" value="Genomic_DNA"/>
</dbReference>
<feature type="transmembrane region" description="Helical" evidence="8">
    <location>
        <begin position="347"/>
        <end position="380"/>
    </location>
</feature>
<dbReference type="PROSITE" id="PS50850">
    <property type="entry name" value="MFS"/>
    <property type="match status" value="1"/>
</dbReference>
<dbReference type="InterPro" id="IPR036259">
    <property type="entry name" value="MFS_trans_sf"/>
</dbReference>
<evidence type="ECO:0000256" key="2">
    <source>
        <dbReference type="ARBA" id="ARBA00008335"/>
    </source>
</evidence>
<dbReference type="PANTHER" id="PTHR23514">
    <property type="entry name" value="BYPASS OF STOP CODON PROTEIN 6"/>
    <property type="match status" value="1"/>
</dbReference>
<evidence type="ECO:0000256" key="5">
    <source>
        <dbReference type="ARBA" id="ARBA00022989"/>
    </source>
</evidence>
<feature type="compositionally biased region" description="Basic and acidic residues" evidence="7">
    <location>
        <begin position="549"/>
        <end position="565"/>
    </location>
</feature>
<dbReference type="AlphaFoldDB" id="F0SJS6"/>
<dbReference type="GO" id="GO:0012505">
    <property type="term" value="C:endomembrane system"/>
    <property type="evidence" value="ECO:0007669"/>
    <property type="project" value="UniProtKB-SubCell"/>
</dbReference>
<comment type="subcellular location">
    <subcellularLocation>
        <location evidence="1">Endomembrane system</location>
        <topology evidence="1">Multi-pass membrane protein</topology>
    </subcellularLocation>
</comment>
<dbReference type="HOGENOM" id="CLU_038152_0_0_0"/>
<evidence type="ECO:0000313" key="11">
    <source>
        <dbReference type="Proteomes" id="UP000006860"/>
    </source>
</evidence>
<evidence type="ECO:0000256" key="1">
    <source>
        <dbReference type="ARBA" id="ARBA00004127"/>
    </source>
</evidence>
<feature type="transmembrane region" description="Helical" evidence="8">
    <location>
        <begin position="116"/>
        <end position="139"/>
    </location>
</feature>
<sequence>MNQKQPEAISSNAYRLLWAGFTAILAAGVGFAIRGGILDNWAAEYGFSNTELGQITGSGLTGFCFGIIIGGIIVDKIGYGKLVAAAFLFHFASAVVTFYPPFFGGADMAKEVVFKFLYWGTFLFAVANGTLEAVANPLVATLFPTKRTHYLNILHASWPAGLVAGSAMGWVLDDRMQMPWEYQLALFLIPTAVYGLMFVGQSFPKSEASEKGLSLSEMFHEIGLLGGAVACFMLALFFANVLQPAFENPQTGVYVGYGIGAVLLVLVGMLTKFSVGSILLFILFMTHALVGAVELGTDNWIQNITGNILTSEQGKILFVYTSTLMFLLRFSADFIEKRIGLSPIGLLLVCSILGCVGLNLTAGITSFAGALVGLGVYALGKTFFWPTMLAVIGDRFPRTGAVAMSIMGGIGMMSAGLIGSAGLGYAQDRYATEELQQADSAVYEEYKAEDNPSSFLFFEKVEPLDGQKVQAAKDTPAAERTEEQQLVVDSSITANRRTLIADSFIPGTMAAIYLGLLIYFSSIGGYKTVHLAGTTAEKIDQNDTVIPAHEGDPINGDDAKSEGNA</sequence>
<protein>
    <submittedName>
        <fullName evidence="10">Major facilitator superfamily MFS_1</fullName>
    </submittedName>
</protein>
<keyword evidence="4 8" id="KW-0812">Transmembrane</keyword>
<dbReference type="PANTHER" id="PTHR23514:SF3">
    <property type="entry name" value="BYPASS OF STOP CODON PROTEIN 6"/>
    <property type="match status" value="1"/>
</dbReference>
<evidence type="ECO:0000313" key="10">
    <source>
        <dbReference type="EMBL" id="ADY61914.1"/>
    </source>
</evidence>
<keyword evidence="5 8" id="KW-1133">Transmembrane helix</keyword>
<dbReference type="STRING" id="756272.Plabr_4341"/>
<dbReference type="Gene3D" id="1.20.1250.20">
    <property type="entry name" value="MFS general substrate transporter like domains"/>
    <property type="match status" value="1"/>
</dbReference>
<dbReference type="InterPro" id="IPR020846">
    <property type="entry name" value="MFS_dom"/>
</dbReference>
<dbReference type="InterPro" id="IPR051788">
    <property type="entry name" value="MFS_Transporter"/>
</dbReference>
<feature type="transmembrane region" description="Helical" evidence="8">
    <location>
        <begin position="222"/>
        <end position="242"/>
    </location>
</feature>
<evidence type="ECO:0000256" key="6">
    <source>
        <dbReference type="ARBA" id="ARBA00023136"/>
    </source>
</evidence>
<evidence type="ECO:0000259" key="9">
    <source>
        <dbReference type="PROSITE" id="PS50850"/>
    </source>
</evidence>
<evidence type="ECO:0000256" key="8">
    <source>
        <dbReference type="SAM" id="Phobius"/>
    </source>
</evidence>
<keyword evidence="3" id="KW-0813">Transport</keyword>
<dbReference type="RefSeq" id="WP_013630619.1">
    <property type="nucleotide sequence ID" value="NC_015174.1"/>
</dbReference>
<dbReference type="InterPro" id="IPR011701">
    <property type="entry name" value="MFS"/>
</dbReference>
<feature type="transmembrane region" description="Helical" evidence="8">
    <location>
        <begin position="316"/>
        <end position="335"/>
    </location>
</feature>
<gene>
    <name evidence="10" type="ordered locus">Plabr_4341</name>
</gene>
<dbReference type="KEGG" id="pbs:Plabr_4341"/>
<feature type="region of interest" description="Disordered" evidence="7">
    <location>
        <begin position="542"/>
        <end position="565"/>
    </location>
</feature>
<keyword evidence="6 8" id="KW-0472">Membrane</keyword>
<feature type="transmembrane region" description="Helical" evidence="8">
    <location>
        <begin position="499"/>
        <end position="520"/>
    </location>
</feature>
<name>F0SJS6_RUBBR</name>
<dbReference type="GO" id="GO:0016020">
    <property type="term" value="C:membrane"/>
    <property type="evidence" value="ECO:0007669"/>
    <property type="project" value="TreeGrafter"/>
</dbReference>
<feature type="transmembrane region" description="Helical" evidence="8">
    <location>
        <begin position="278"/>
        <end position="296"/>
    </location>
</feature>
<feature type="transmembrane region" description="Helical" evidence="8">
    <location>
        <begin position="12"/>
        <end position="33"/>
    </location>
</feature>
<evidence type="ECO:0000256" key="7">
    <source>
        <dbReference type="SAM" id="MobiDB-lite"/>
    </source>
</evidence>
<feature type="transmembrane region" description="Helical" evidence="8">
    <location>
        <begin position="82"/>
        <end position="104"/>
    </location>
</feature>
<organism evidence="10 11">
    <name type="scientific">Rubinisphaera brasiliensis (strain ATCC 49424 / DSM 5305 / JCM 21570 / IAM 15109 / NBRC 103401 / IFAM 1448)</name>
    <name type="common">Planctomyces brasiliensis</name>
    <dbReference type="NCBI Taxonomy" id="756272"/>
    <lineage>
        <taxon>Bacteria</taxon>
        <taxon>Pseudomonadati</taxon>
        <taxon>Planctomycetota</taxon>
        <taxon>Planctomycetia</taxon>
        <taxon>Planctomycetales</taxon>
        <taxon>Planctomycetaceae</taxon>
        <taxon>Rubinisphaera</taxon>
    </lineage>
</organism>
<proteinExistence type="inferred from homology"/>
<dbReference type="Pfam" id="PF07690">
    <property type="entry name" value="MFS_1"/>
    <property type="match status" value="1"/>
</dbReference>
<dbReference type="GO" id="GO:0022857">
    <property type="term" value="F:transmembrane transporter activity"/>
    <property type="evidence" value="ECO:0007669"/>
    <property type="project" value="InterPro"/>
</dbReference>
<feature type="transmembrane region" description="Helical" evidence="8">
    <location>
        <begin position="184"/>
        <end position="201"/>
    </location>
</feature>
<evidence type="ECO:0000256" key="4">
    <source>
        <dbReference type="ARBA" id="ARBA00022692"/>
    </source>
</evidence>
<feature type="transmembrane region" description="Helical" evidence="8">
    <location>
        <begin position="53"/>
        <end position="75"/>
    </location>
</feature>
<dbReference type="Proteomes" id="UP000006860">
    <property type="component" value="Chromosome"/>
</dbReference>
<evidence type="ECO:0000256" key="3">
    <source>
        <dbReference type="ARBA" id="ARBA00022448"/>
    </source>
</evidence>
<dbReference type="eggNOG" id="COG0738">
    <property type="taxonomic scope" value="Bacteria"/>
</dbReference>
<accession>F0SJS6</accession>